<name>A0AAD6XHT3_9AGAR</name>
<feature type="non-terminal residue" evidence="1">
    <location>
        <position position="128"/>
    </location>
</feature>
<dbReference type="AlphaFoldDB" id="A0AAD6XHT3"/>
<reference evidence="1" key="1">
    <citation type="submission" date="2023-03" db="EMBL/GenBank/DDBJ databases">
        <title>Massive genome expansion in bonnet fungi (Mycena s.s.) driven by repeated elements and novel gene families across ecological guilds.</title>
        <authorList>
            <consortium name="Lawrence Berkeley National Laboratory"/>
            <person name="Harder C.B."/>
            <person name="Miyauchi S."/>
            <person name="Viragh M."/>
            <person name="Kuo A."/>
            <person name="Thoen E."/>
            <person name="Andreopoulos B."/>
            <person name="Lu D."/>
            <person name="Skrede I."/>
            <person name="Drula E."/>
            <person name="Henrissat B."/>
            <person name="Morin E."/>
            <person name="Kohler A."/>
            <person name="Barry K."/>
            <person name="LaButti K."/>
            <person name="Morin E."/>
            <person name="Salamov A."/>
            <person name="Lipzen A."/>
            <person name="Mereny Z."/>
            <person name="Hegedus B."/>
            <person name="Baldrian P."/>
            <person name="Stursova M."/>
            <person name="Weitz H."/>
            <person name="Taylor A."/>
            <person name="Grigoriev I.V."/>
            <person name="Nagy L.G."/>
            <person name="Martin F."/>
            <person name="Kauserud H."/>
        </authorList>
    </citation>
    <scope>NUCLEOTIDE SEQUENCE</scope>
    <source>
        <strain evidence="1">CBHHK173m</strain>
    </source>
</reference>
<keyword evidence="2" id="KW-1185">Reference proteome</keyword>
<dbReference type="Proteomes" id="UP001222325">
    <property type="component" value="Unassembled WGS sequence"/>
</dbReference>
<gene>
    <name evidence="1" type="ORF">B0H15DRAFT_750908</name>
</gene>
<evidence type="ECO:0000313" key="1">
    <source>
        <dbReference type="EMBL" id="KAJ7067719.1"/>
    </source>
</evidence>
<dbReference type="PANTHER" id="PTHR46564:SF1">
    <property type="entry name" value="TRANSPOSASE"/>
    <property type="match status" value="1"/>
</dbReference>
<dbReference type="EMBL" id="JARJCN010000152">
    <property type="protein sequence ID" value="KAJ7067719.1"/>
    <property type="molecule type" value="Genomic_DNA"/>
</dbReference>
<dbReference type="PANTHER" id="PTHR46564">
    <property type="entry name" value="TRANSPOSASE"/>
    <property type="match status" value="1"/>
</dbReference>
<proteinExistence type="predicted"/>
<accession>A0AAD6XHT3</accession>
<sequence length="128" mass="14535">LATIHRTFIRARMSLKQVQKMASERSPLNRANYSRRISIYPADYLISIDEVSKDDRTYARIFGRSEIGTRVECSQPFVRKRRLTGVAAMAVGKGILGARIVEGSLCRKTYVEFLRDSVVSAHSTFSIY</sequence>
<comment type="caution">
    <text evidence="1">The sequence shown here is derived from an EMBL/GenBank/DDBJ whole genome shotgun (WGS) entry which is preliminary data.</text>
</comment>
<feature type="non-terminal residue" evidence="1">
    <location>
        <position position="1"/>
    </location>
</feature>
<organism evidence="1 2">
    <name type="scientific">Mycena belliarum</name>
    <dbReference type="NCBI Taxonomy" id="1033014"/>
    <lineage>
        <taxon>Eukaryota</taxon>
        <taxon>Fungi</taxon>
        <taxon>Dikarya</taxon>
        <taxon>Basidiomycota</taxon>
        <taxon>Agaricomycotina</taxon>
        <taxon>Agaricomycetes</taxon>
        <taxon>Agaricomycetidae</taxon>
        <taxon>Agaricales</taxon>
        <taxon>Marasmiineae</taxon>
        <taxon>Mycenaceae</taxon>
        <taxon>Mycena</taxon>
    </lineage>
</organism>
<protein>
    <submittedName>
        <fullName evidence="1">Uncharacterized protein</fullName>
    </submittedName>
</protein>
<evidence type="ECO:0000313" key="2">
    <source>
        <dbReference type="Proteomes" id="UP001222325"/>
    </source>
</evidence>